<keyword evidence="3" id="KW-1185">Reference proteome</keyword>
<dbReference type="InterPro" id="IPR010721">
    <property type="entry name" value="UstE-like"/>
</dbReference>
<organism evidence="2 3">
    <name type="scientific">Kangiella marina</name>
    <dbReference type="NCBI Taxonomy" id="1079178"/>
    <lineage>
        <taxon>Bacteria</taxon>
        <taxon>Pseudomonadati</taxon>
        <taxon>Pseudomonadota</taxon>
        <taxon>Gammaproteobacteria</taxon>
        <taxon>Kangiellales</taxon>
        <taxon>Kangiellaceae</taxon>
        <taxon>Kangiella</taxon>
    </lineage>
</organism>
<feature type="transmembrane region" description="Helical" evidence="1">
    <location>
        <begin position="134"/>
        <end position="154"/>
    </location>
</feature>
<keyword evidence="1" id="KW-1133">Transmembrane helix</keyword>
<name>A0ABP8IHX0_9GAMM</name>
<dbReference type="Proteomes" id="UP001501011">
    <property type="component" value="Unassembled WGS sequence"/>
</dbReference>
<evidence type="ECO:0000256" key="1">
    <source>
        <dbReference type="SAM" id="Phobius"/>
    </source>
</evidence>
<dbReference type="Gene3D" id="1.20.120.1630">
    <property type="match status" value="1"/>
</dbReference>
<protein>
    <submittedName>
        <fullName evidence="2">DUF1295 domain-containing protein</fullName>
    </submittedName>
</protein>
<proteinExistence type="predicted"/>
<gene>
    <name evidence="2" type="ORF">GCM10023151_09930</name>
</gene>
<dbReference type="PROSITE" id="PS50244">
    <property type="entry name" value="S5A_REDUCTASE"/>
    <property type="match status" value="1"/>
</dbReference>
<comment type="caution">
    <text evidence="2">The sequence shown here is derived from an EMBL/GenBank/DDBJ whole genome shotgun (WGS) entry which is preliminary data.</text>
</comment>
<dbReference type="Pfam" id="PF06966">
    <property type="entry name" value="DUF1295"/>
    <property type="match status" value="1"/>
</dbReference>
<keyword evidence="1" id="KW-0812">Transmembrane</keyword>
<feature type="transmembrane region" description="Helical" evidence="1">
    <location>
        <begin position="6"/>
        <end position="24"/>
    </location>
</feature>
<evidence type="ECO:0000313" key="3">
    <source>
        <dbReference type="Proteomes" id="UP001501011"/>
    </source>
</evidence>
<dbReference type="EMBL" id="BAABFV010000001">
    <property type="protein sequence ID" value="GAA4359221.1"/>
    <property type="molecule type" value="Genomic_DNA"/>
</dbReference>
<feature type="transmembrane region" description="Helical" evidence="1">
    <location>
        <begin position="106"/>
        <end position="128"/>
    </location>
</feature>
<keyword evidence="1" id="KW-0472">Membrane</keyword>
<reference evidence="3" key="1">
    <citation type="journal article" date="2019" name="Int. J. Syst. Evol. Microbiol.">
        <title>The Global Catalogue of Microorganisms (GCM) 10K type strain sequencing project: providing services to taxonomists for standard genome sequencing and annotation.</title>
        <authorList>
            <consortium name="The Broad Institute Genomics Platform"/>
            <consortium name="The Broad Institute Genome Sequencing Center for Infectious Disease"/>
            <person name="Wu L."/>
            <person name="Ma J."/>
        </authorList>
    </citation>
    <scope>NUCLEOTIDE SEQUENCE [LARGE SCALE GENOMIC DNA]</scope>
    <source>
        <strain evidence="3">JCM 17728</strain>
    </source>
</reference>
<evidence type="ECO:0000313" key="2">
    <source>
        <dbReference type="EMBL" id="GAA4359221.1"/>
    </source>
</evidence>
<feature type="transmembrane region" description="Helical" evidence="1">
    <location>
        <begin position="36"/>
        <end position="52"/>
    </location>
</feature>
<accession>A0ABP8IHX0</accession>
<feature type="transmembrane region" description="Helical" evidence="1">
    <location>
        <begin position="58"/>
        <end position="76"/>
    </location>
</feature>
<dbReference type="PANTHER" id="PTHR32251:SF17">
    <property type="entry name" value="STEROID 5-ALPHA REDUCTASE C-TERMINAL DOMAIN-CONTAINING PROTEIN"/>
    <property type="match status" value="1"/>
</dbReference>
<sequence length="259" mass="30621">MFDTKLLLSLLIINLVTQLFGWLWQKKHQHADIADVIWSGMIVVNGLIILFLSDGDLFHRLVVLAIPIAWYLRLFYHLTERYDLSKEDGRYAYLRRHWEDNTQVKFLLFFVGQGLIISLFSFPAWVLANEVRELSVWDLLGLGIAAASYLGVWISDKQLRQFKKNSSKDETVCNVGLWRYSRHPNYFFEWTHWFAYPLLLIGSELAWLMWAYPFVMLLFLLKLTGIPFNEQQNLRSKGEAYRKYQQHTNKFFLGPTKSE</sequence>
<dbReference type="PANTHER" id="PTHR32251">
    <property type="entry name" value="3-OXO-5-ALPHA-STEROID 4-DEHYDROGENASE"/>
    <property type="match status" value="1"/>
</dbReference>
<dbReference type="RefSeq" id="WP_345292094.1">
    <property type="nucleotide sequence ID" value="NZ_BAABFV010000001.1"/>
</dbReference>
<feature type="transmembrane region" description="Helical" evidence="1">
    <location>
        <begin position="186"/>
        <end position="203"/>
    </location>
</feature>